<dbReference type="PANTHER" id="PTHR43046">
    <property type="entry name" value="GDP-MANNOSE MANNOSYL HYDROLASE"/>
    <property type="match status" value="1"/>
</dbReference>
<keyword evidence="3 5" id="KW-0460">Magnesium</keyword>
<dbReference type="EMBL" id="JACBYR010000001">
    <property type="protein sequence ID" value="NYE81159.1"/>
    <property type="molecule type" value="Genomic_DNA"/>
</dbReference>
<dbReference type="Pfam" id="PF00293">
    <property type="entry name" value="NUDIX"/>
    <property type="match status" value="1"/>
</dbReference>
<dbReference type="InterPro" id="IPR033715">
    <property type="entry name" value="GDPMH"/>
</dbReference>
<proteinExistence type="predicted"/>
<keyword evidence="2 8" id="KW-0378">Hydrolase</keyword>
<dbReference type="Gene3D" id="3.90.79.10">
    <property type="entry name" value="Nucleoside Triphosphate Pyrophosphohydrolase"/>
    <property type="match status" value="1"/>
</dbReference>
<evidence type="ECO:0000256" key="3">
    <source>
        <dbReference type="ARBA" id="ARBA00022842"/>
    </source>
</evidence>
<name>A0A7Y9IQK0_9BURK</name>
<gene>
    <name evidence="8" type="ORF">FHW18_000430</name>
</gene>
<evidence type="ECO:0000313" key="9">
    <source>
        <dbReference type="Proteomes" id="UP000542125"/>
    </source>
</evidence>
<feature type="short sequence motif" description="Nudix box" evidence="6">
    <location>
        <begin position="65"/>
        <end position="86"/>
    </location>
</feature>
<comment type="caution">
    <text evidence="8">The sequence shown here is derived from an EMBL/GenBank/DDBJ whole genome shotgun (WGS) entry which is preliminary data.</text>
</comment>
<evidence type="ECO:0000256" key="4">
    <source>
        <dbReference type="PIRSR" id="PIRSR037599-1"/>
    </source>
</evidence>
<evidence type="ECO:0000313" key="8">
    <source>
        <dbReference type="EMBL" id="NYE81159.1"/>
    </source>
</evidence>
<feature type="binding site" evidence="5">
    <location>
        <position position="138"/>
    </location>
    <ligand>
        <name>Mg(2+)</name>
        <dbReference type="ChEBI" id="CHEBI:18420"/>
    </ligand>
</feature>
<dbReference type="PANTHER" id="PTHR43046:SF12">
    <property type="entry name" value="GDP-MANNOSE MANNOSYL HYDROLASE"/>
    <property type="match status" value="1"/>
</dbReference>
<dbReference type="SUPFAM" id="SSF55811">
    <property type="entry name" value="Nudix"/>
    <property type="match status" value="1"/>
</dbReference>
<evidence type="ECO:0000256" key="5">
    <source>
        <dbReference type="PIRSR" id="PIRSR037599-3"/>
    </source>
</evidence>
<keyword evidence="1 5" id="KW-0479">Metal-binding</keyword>
<dbReference type="Proteomes" id="UP000542125">
    <property type="component" value="Unassembled WGS sequence"/>
</dbReference>
<evidence type="ECO:0000256" key="2">
    <source>
        <dbReference type="ARBA" id="ARBA00022801"/>
    </source>
</evidence>
<dbReference type="InterPro" id="IPR000086">
    <property type="entry name" value="NUDIX_hydrolase_dom"/>
</dbReference>
<dbReference type="CDD" id="cd03430">
    <property type="entry name" value="NUDIX_GDPMH_NudD"/>
    <property type="match status" value="1"/>
</dbReference>
<dbReference type="PIRSF" id="PIRSF037599">
    <property type="entry name" value="GDPMH"/>
    <property type="match status" value="1"/>
</dbReference>
<evidence type="ECO:0000256" key="1">
    <source>
        <dbReference type="ARBA" id="ARBA00022723"/>
    </source>
</evidence>
<dbReference type="AlphaFoldDB" id="A0A7Y9IQK0"/>
<dbReference type="PROSITE" id="PS51462">
    <property type="entry name" value="NUDIX"/>
    <property type="match status" value="1"/>
</dbReference>
<dbReference type="PROSITE" id="PS00893">
    <property type="entry name" value="NUDIX_BOX"/>
    <property type="match status" value="1"/>
</dbReference>
<dbReference type="InterPro" id="IPR020084">
    <property type="entry name" value="NUDIX_hydrolase_CS"/>
</dbReference>
<dbReference type="InterPro" id="IPR015797">
    <property type="entry name" value="NUDIX_hydrolase-like_dom_sf"/>
</dbReference>
<feature type="binding site" evidence="5">
    <location>
        <position position="64"/>
    </location>
    <ligand>
        <name>Mg(2+)</name>
        <dbReference type="ChEBI" id="CHEBI:18420"/>
    </ligand>
</feature>
<comment type="cofactor">
    <cofactor evidence="5">
        <name>Mg(2+)</name>
        <dbReference type="ChEBI" id="CHEBI:18420"/>
    </cofactor>
    <text evidence="5">Binds 1 Mg(2+) ion per subunit.</text>
</comment>
<feature type="site" description="Critical for catalysis" evidence="4">
    <location>
        <position position="139"/>
    </location>
</feature>
<organism evidence="8 9">
    <name type="scientific">Pigmentiphaga litoralis</name>
    <dbReference type="NCBI Taxonomy" id="516702"/>
    <lineage>
        <taxon>Bacteria</taxon>
        <taxon>Pseudomonadati</taxon>
        <taxon>Pseudomonadota</taxon>
        <taxon>Betaproteobacteria</taxon>
        <taxon>Burkholderiales</taxon>
        <taxon>Alcaligenaceae</taxon>
        <taxon>Pigmentiphaga</taxon>
    </lineage>
</organism>
<evidence type="ECO:0000259" key="7">
    <source>
        <dbReference type="PROSITE" id="PS51462"/>
    </source>
</evidence>
<accession>A0A7Y9IQK0</accession>
<reference evidence="8 9" key="1">
    <citation type="submission" date="2020-07" db="EMBL/GenBank/DDBJ databases">
        <title>Genomic Encyclopedia of Type Strains, Phase IV (KMG-V): Genome sequencing to study the core and pangenomes of soil and plant-associated prokaryotes.</title>
        <authorList>
            <person name="Whitman W."/>
        </authorList>
    </citation>
    <scope>NUCLEOTIDE SEQUENCE [LARGE SCALE GENOMIC DNA]</scope>
    <source>
        <strain evidence="8 9">SAS40</strain>
    </source>
</reference>
<protein>
    <submittedName>
        <fullName evidence="8">Colanic acid biosynthesis protein WcaH</fullName>
        <ecNumber evidence="8">3.6.1.-</ecNumber>
    </submittedName>
</protein>
<sequence>MPIENVPLHRDRQPTLDRLDTPRFKAAVGSVPLVSIDLVVRCGDRYLLGLRTNQPAQNSWFVPGGRIRKNELIGEALRRLVEEELGLPHDHPPATPRGTYEHFYDTDFSGDMTASTHYVVLAYAMTLPDTGLELPVSQHSQYTWLERDAILARDDVHRYTKSYFLENP</sequence>
<dbReference type="GO" id="GO:0008727">
    <property type="term" value="F:GDP-mannose mannosyl hydrolase activity"/>
    <property type="evidence" value="ECO:0007669"/>
    <property type="project" value="InterPro"/>
</dbReference>
<evidence type="ECO:0000256" key="6">
    <source>
        <dbReference type="PIRSR" id="PIRSR037599-4"/>
    </source>
</evidence>
<dbReference type="GO" id="GO:0046872">
    <property type="term" value="F:metal ion binding"/>
    <property type="evidence" value="ECO:0007669"/>
    <property type="project" value="UniProtKB-KW"/>
</dbReference>
<feature type="binding site" evidence="5">
    <location>
        <position position="84"/>
    </location>
    <ligand>
        <name>Mg(2+)</name>
        <dbReference type="ChEBI" id="CHEBI:18420"/>
    </ligand>
</feature>
<dbReference type="EC" id="3.6.1.-" evidence="8"/>
<feature type="domain" description="Nudix hydrolase" evidence="7">
    <location>
        <begin position="29"/>
        <end position="168"/>
    </location>
</feature>
<keyword evidence="9" id="KW-1185">Reference proteome</keyword>
<dbReference type="RefSeq" id="WP_179582942.1">
    <property type="nucleotide sequence ID" value="NZ_JACBYR010000001.1"/>
</dbReference>